<gene>
    <name evidence="1" type="ORF">GM921_16380</name>
</gene>
<dbReference type="Gene3D" id="1.10.8.290">
    <property type="entry name" value="uncharacterized protein sp1917 domain"/>
    <property type="match status" value="1"/>
</dbReference>
<dbReference type="RefSeq" id="WP_182923711.1">
    <property type="nucleotide sequence ID" value="NZ_WNXD01000002.1"/>
</dbReference>
<dbReference type="Proteomes" id="UP000601055">
    <property type="component" value="Unassembled WGS sequence"/>
</dbReference>
<dbReference type="EMBL" id="WNXD01000002">
    <property type="protein sequence ID" value="MBB2147083.1"/>
    <property type="molecule type" value="Genomic_DNA"/>
</dbReference>
<reference evidence="1" key="1">
    <citation type="submission" date="2019-11" db="EMBL/GenBank/DDBJ databases">
        <title>Description of Pedobacter sp. LMG 31464T.</title>
        <authorList>
            <person name="Carlier A."/>
            <person name="Qi S."/>
            <person name="Vandamme P."/>
        </authorList>
    </citation>
    <scope>NUCLEOTIDE SEQUENCE</scope>
    <source>
        <strain evidence="1">LMG 31464</strain>
    </source>
</reference>
<evidence type="ECO:0000313" key="1">
    <source>
        <dbReference type="EMBL" id="MBB2147083.1"/>
    </source>
</evidence>
<dbReference type="Pfam" id="PF09966">
    <property type="entry name" value="DUF2200"/>
    <property type="match status" value="1"/>
</dbReference>
<proteinExistence type="predicted"/>
<organism evidence="1 2">
    <name type="scientific">Pedobacter planticolens</name>
    <dbReference type="NCBI Taxonomy" id="2679964"/>
    <lineage>
        <taxon>Bacteria</taxon>
        <taxon>Pseudomonadati</taxon>
        <taxon>Bacteroidota</taxon>
        <taxon>Sphingobacteriia</taxon>
        <taxon>Sphingobacteriales</taxon>
        <taxon>Sphingobacteriaceae</taxon>
        <taxon>Pedobacter</taxon>
    </lineage>
</organism>
<dbReference type="AlphaFoldDB" id="A0A923E298"/>
<evidence type="ECO:0000313" key="2">
    <source>
        <dbReference type="Proteomes" id="UP000601055"/>
    </source>
</evidence>
<comment type="caution">
    <text evidence="1">The sequence shown here is derived from an EMBL/GenBank/DDBJ whole genome shotgun (WGS) entry which is preliminary data.</text>
</comment>
<dbReference type="PIRSF" id="PIRSF033199">
    <property type="entry name" value="UCP033199"/>
    <property type="match status" value="1"/>
</dbReference>
<sequence length="120" mass="14103">MNSTNNHDGRIPKMIFASVYPHYVTKVEKKGRTKEELHQVIEWLTGFDEKKLQELIEKRVTFEEFFQQATLNPNAHLITGVICGYRVEDIEDPLTQQARYLDKIIDELAKGRKMEKILRV</sequence>
<protein>
    <submittedName>
        <fullName evidence="1">DUF2200 family protein</fullName>
    </submittedName>
</protein>
<accession>A0A923E298</accession>
<dbReference type="InterPro" id="IPR014580">
    <property type="entry name" value="UCP033199"/>
</dbReference>
<name>A0A923E298_9SPHI</name>
<dbReference type="InterPro" id="IPR023204">
    <property type="entry name" value="SP1917_dom_sf"/>
</dbReference>
<keyword evidence="2" id="KW-1185">Reference proteome</keyword>